<feature type="compositionally biased region" description="Acidic residues" evidence="1">
    <location>
        <begin position="135"/>
        <end position="147"/>
    </location>
</feature>
<reference evidence="2 5" key="6">
    <citation type="journal article" date="2005" name="PLoS Comput. Biol.">
        <title>Combined evidence annotation of transposable elements in genome sequences.</title>
        <authorList>
            <person name="Quesneville H."/>
            <person name="Bergman C.M."/>
            <person name="Andrieu O."/>
            <person name="Autard D."/>
            <person name="Nouaud D."/>
            <person name="Ashburner M."/>
            <person name="Anxolabehere D."/>
        </authorList>
    </citation>
    <scope>NUCLEOTIDE SEQUENCE [LARGE SCALE GENOMIC DNA]</scope>
    <source>
        <strain evidence="5">Berkeley</strain>
    </source>
</reference>
<evidence type="ECO:0000313" key="5">
    <source>
        <dbReference type="Proteomes" id="UP000000803"/>
    </source>
</evidence>
<reference evidence="2" key="10">
    <citation type="journal article" date="2015" name="G3 (Bethesda)">
        <title>Gene Model Annotations for Drosophila melanogaster: Impact of High-Throughput Data.</title>
        <authorList>
            <consortium name="FlyBase Consortium"/>
            <person name="Matthews B.B."/>
            <person name="Dos Santos G."/>
            <person name="Crosby M.A."/>
            <person name="Emmert D.B."/>
            <person name="St Pierre S.E."/>
            <person name="Gramates L.S."/>
            <person name="Zhou P."/>
            <person name="Schroeder A.J."/>
            <person name="Falls K."/>
            <person name="Strelets V."/>
            <person name="Russo S.M."/>
            <person name="Gelbart W.M."/>
            <person name="null"/>
        </authorList>
    </citation>
    <scope>NUCLEOTIDE SEQUENCE</scope>
</reference>
<dbReference type="EMBL" id="AE014297">
    <property type="protein sequence ID" value="AAN13412.1"/>
    <property type="molecule type" value="Genomic_DNA"/>
</dbReference>
<reference evidence="2" key="13">
    <citation type="submission" date="2023-12" db="EMBL/GenBank/DDBJ databases">
        <authorList>
            <consortium name="FlyBase"/>
        </authorList>
    </citation>
    <scope>NUCLEOTIDE SEQUENCE</scope>
</reference>
<gene>
    <name evidence="2 4" type="primary">D1</name>
    <name evidence="2" type="synonym">dD1</name>
    <name evidence="2" type="synonym">dHMGx</name>
    <name evidence="2" type="synonym">Dmel\CG9745</name>
    <name evidence="2" type="synonym">EP(3)0473</name>
    <name evidence="2" type="synonym">HMGI</name>
    <name evidence="2" type="synonym">RE69409</name>
    <name evidence="2 4" type="ORF">CG9745</name>
    <name evidence="2" type="ORF">Dmel_CG9745</name>
</gene>
<dbReference type="RefSeq" id="NP_731320.1">
    <property type="nucleotide sequence ID" value="NM_169262.2"/>
</dbReference>
<evidence type="ECO:0000256" key="1">
    <source>
        <dbReference type="SAM" id="MobiDB-lite"/>
    </source>
</evidence>
<dbReference type="HOGENOM" id="CLU_055706_0_0_1"/>
<dbReference type="AlphaFoldDB" id="A4V2K7"/>
<evidence type="ECO:0007829" key="6">
    <source>
        <dbReference type="PeptideAtlas" id="A4V2K7"/>
    </source>
</evidence>
<reference evidence="2" key="14">
    <citation type="submission" date="2024-06" db="EMBL/GenBank/DDBJ databases">
        <title>Drosophila melanogaster release 4 sequence.</title>
        <authorList>
            <consortium name="Berkeley Drosophila Genome Project"/>
            <person name="Celniker S."/>
            <person name="Carlson J."/>
            <person name="Wan K."/>
            <person name="Pfeiffer B."/>
            <person name="Frise E."/>
            <person name="George R."/>
            <person name="Hoskins R."/>
            <person name="Stapleton M."/>
            <person name="Pacleb J."/>
            <person name="Park S."/>
            <person name="Svirskas R."/>
            <person name="Smith E."/>
            <person name="Yu C."/>
            <person name="Rubin G."/>
        </authorList>
    </citation>
    <scope>NUCLEOTIDE SEQUENCE</scope>
</reference>
<dbReference type="InterPro" id="IPR017956">
    <property type="entry name" value="AT_hook_DNA-bd_motif"/>
</dbReference>
<dbReference type="OrthoDB" id="4961370at2759"/>
<feature type="compositionally biased region" description="Acidic residues" evidence="1">
    <location>
        <begin position="237"/>
        <end position="247"/>
    </location>
</feature>
<feature type="compositionally biased region" description="Polar residues" evidence="1">
    <location>
        <begin position="345"/>
        <end position="355"/>
    </location>
</feature>
<keyword evidence="5" id="KW-1185">Reference proteome</keyword>
<dbReference type="PRINTS" id="PR00929">
    <property type="entry name" value="ATHOOK"/>
</dbReference>
<dbReference type="OMA" id="ECISDEP"/>
<name>A4V2K7_DROME</name>
<dbReference type="KEGG" id="dme:Dmel_CG9745"/>
<evidence type="ECO:0000313" key="3">
    <source>
        <dbReference type="EMBL" id="AAN13412.1"/>
    </source>
</evidence>
<dbReference type="FlyBase" id="FBgn0000412">
    <property type="gene designation" value="D1"/>
</dbReference>
<sequence length="355" mass="37000">MEEVAVKKRGRPSKASVGGKSSTAAVAAISPGIKKRGRPAKNKGSSGGGGQRGRPPKASKIQNDEDPEDEGEEDGDGDGSGAELANNSSPSPTKGRGRPKSSGGAGSGSGDSVKTPGSAKKRKAGRPKKHQPSDSENEDDQDEDDDGNSSIEERRPVGRPSAGSVNLNISRTGRGLGRPKKRAVESNGDGEPQVPKKRGRPPQNKSGSGGSTGYVPTGRPRGRPKANAAPVEKHEDNDDDQDDENSGEEEHSSPEKTVVAPKKRGRPSLAAGKVSKEETTKPRSRPAKNIDDDADDADSADQGQHNSKKESNDEDRAVDGTPTKGDGLKWNSDGENDANDGYVSDNYNDSESVAA</sequence>
<dbReference type="RefSeq" id="NP_731319.1">
    <property type="nucleotide sequence ID" value="NM_169261.3"/>
</dbReference>
<reference evidence="2" key="12">
    <citation type="journal article" date="2015" name="Genome Res.">
        <title>The Release 6 reference sequence of the Drosophila melanogaster genome.</title>
        <authorList>
            <person name="Hoskins R.A."/>
            <person name="Carlson J.W."/>
            <person name="Wan K.H."/>
            <person name="Park S."/>
            <person name="Mendez I."/>
            <person name="Galle S.E."/>
            <person name="Booth B.W."/>
            <person name="Pfeiffer B.D."/>
            <person name="George R.A."/>
            <person name="Svirskas R."/>
            <person name="Krzywinski M."/>
            <person name="Schein J."/>
            <person name="Accardo M.C."/>
            <person name="Damia E."/>
            <person name="Messina G."/>
            <person name="Mendez-Lago M."/>
            <person name="de Pablos B."/>
            <person name="Demakova O.V."/>
            <person name="Andreyeva E.N."/>
            <person name="Boldyreva L.V."/>
            <person name="Marra M."/>
            <person name="Carvalho A.B."/>
            <person name="Dimitri P."/>
            <person name="Villasante A."/>
            <person name="Zhimulev I.F."/>
            <person name="Rubin G.M."/>
            <person name="Karpen G.H."/>
            <person name="Celniker S.E."/>
        </authorList>
    </citation>
    <scope>NUCLEOTIDE SEQUENCE</scope>
</reference>
<feature type="compositionally biased region" description="Basic and acidic residues" evidence="1">
    <location>
        <begin position="307"/>
        <end position="318"/>
    </location>
</feature>
<dbReference type="ExpressionAtlas" id="A4V2K7">
    <property type="expression patterns" value="baseline and differential"/>
</dbReference>
<dbReference type="Pfam" id="PF02178">
    <property type="entry name" value="AT_hook"/>
    <property type="match status" value="10"/>
</dbReference>
<dbReference type="GO" id="GO:0003677">
    <property type="term" value="F:DNA binding"/>
    <property type="evidence" value="ECO:0007669"/>
    <property type="project" value="InterPro"/>
</dbReference>
<dbReference type="EMBL" id="AE014297">
    <property type="protein sequence ID" value="AAN13411.1"/>
    <property type="molecule type" value="Genomic_DNA"/>
</dbReference>
<dbReference type="Bgee" id="FBgn0000412">
    <property type="expression patterns" value="Expressed in T neuron T4c (Drosophila) in embryonic/larval optic lobe (Drosophila) and 219 other cell types or tissues"/>
</dbReference>
<dbReference type="VEuPathDB" id="VectorBase:FBgn0000412"/>
<protein>
    <submittedName>
        <fullName evidence="3">D1 chromosomal protein, isoform C</fullName>
    </submittedName>
    <submittedName>
        <fullName evidence="2">D1 chromosomal protein, isoform D</fullName>
    </submittedName>
</protein>
<reference evidence="2 5" key="1">
    <citation type="journal article" date="2000" name="Science">
        <title>The genome sequence of Drosophila melanogaster.</title>
        <authorList>
            <person name="Adams M.D."/>
            <person name="Celniker S.E."/>
            <person name="Holt R.A."/>
            <person name="Evans C.A."/>
            <person name="Gocayne J.D."/>
            <person name="Amanatides P.G."/>
            <person name="Scherer S.E."/>
            <person name="Li P.W."/>
            <person name="Hoskins R.A."/>
            <person name="Galle R.F."/>
            <person name="George R.A."/>
            <person name="Lewis S.E."/>
            <person name="Richards S."/>
            <person name="Ashburner M."/>
            <person name="Henderson S.N."/>
            <person name="Sutton G.G."/>
            <person name="Wortman J.R."/>
            <person name="Yandell M.D."/>
            <person name="Zhang Q."/>
            <person name="Chen L.X."/>
            <person name="Brandon R.C."/>
            <person name="Rogers Y.H."/>
            <person name="Blazej R.G."/>
            <person name="Champe M."/>
            <person name="Pfeiffer B.D."/>
            <person name="Wan K.H."/>
            <person name="Doyle C."/>
            <person name="Baxter E.G."/>
            <person name="Helt G."/>
            <person name="Nelson C.R."/>
            <person name="Gabor G.L."/>
            <person name="Abril J.F."/>
            <person name="Agbayani A."/>
            <person name="An H.J."/>
            <person name="Andrews-Pfannkoch C."/>
            <person name="Baldwin D."/>
            <person name="Ballew R.M."/>
            <person name="Basu A."/>
            <person name="Baxendale J."/>
            <person name="Bayraktaroglu L."/>
            <person name="Beasley E.M."/>
            <person name="Beeson K.Y."/>
            <person name="Benos P.V."/>
            <person name="Berman B.P."/>
            <person name="Bhandari D."/>
            <person name="Bolshakov S."/>
            <person name="Borkova D."/>
            <person name="Botchan M.R."/>
            <person name="Bouck J."/>
            <person name="Brokstein P."/>
            <person name="Brottier P."/>
            <person name="Burtis K.C."/>
            <person name="Busam D.A."/>
            <person name="Butler H."/>
            <person name="Cadieu E."/>
            <person name="Center A."/>
            <person name="Chandra I."/>
            <person name="Cherry J.M."/>
            <person name="Cawley S."/>
            <person name="Dahlke C."/>
            <person name="Davenport L.B."/>
            <person name="Davies P."/>
            <person name="de Pablos B."/>
            <person name="Delcher A."/>
            <person name="Deng Z."/>
            <person name="Mays A.D."/>
            <person name="Dew I."/>
            <person name="Dietz S.M."/>
            <person name="Dodson K."/>
            <person name="Doup L.E."/>
            <person name="Downes M."/>
            <person name="Dugan-Rocha S."/>
            <person name="Dunkov B.C."/>
            <person name="Dunn P."/>
            <person name="Durbin K.J."/>
            <person name="Evangelista C.C."/>
            <person name="Ferraz C."/>
            <person name="Ferriera S."/>
            <person name="Fleischmann W."/>
            <person name="Fosler C."/>
            <person name="Gabrielian A.E."/>
            <person name="Garg N.S."/>
            <person name="Gelbart W.M."/>
            <person name="Glasser K."/>
            <person name="Glodek A."/>
            <person name="Gong F."/>
            <person name="Gorrell J.H."/>
            <person name="Gu Z."/>
            <person name="Guan P."/>
            <person name="Harris M."/>
            <person name="Harris N.L."/>
            <person name="Harvey D."/>
            <person name="Heiman T.J."/>
            <person name="Hernandez J.R."/>
            <person name="Houck J."/>
            <person name="Hostin D."/>
            <person name="Houston K.A."/>
            <person name="Howland T.J."/>
            <person name="Wei M.H."/>
            <person name="Ibegwam C."/>
            <person name="Jalali M."/>
            <person name="Kalush F."/>
            <person name="Karpen G.H."/>
            <person name="Ke Z."/>
            <person name="Kennison J.A."/>
            <person name="Ketchum K.A."/>
            <person name="Kimmel B.E."/>
            <person name="Kodira C.D."/>
            <person name="Kraft C."/>
            <person name="Kravitz S."/>
            <person name="Kulp D."/>
            <person name="Lai Z."/>
            <person name="Lasko P."/>
            <person name="Lei Y."/>
            <person name="Levitsky A.A."/>
            <person name="Li J."/>
            <person name="Li Z."/>
            <person name="Liang Y."/>
            <person name="Lin X."/>
            <person name="Liu X."/>
            <person name="Mattei B."/>
            <person name="McIntosh T.C."/>
            <person name="McLeod M.P."/>
            <person name="McPherson D."/>
            <person name="Merkulov G."/>
            <person name="Milshina N.V."/>
            <person name="Mobarry C."/>
            <person name="Morris J."/>
            <person name="Moshrefi A."/>
            <person name="Mount S.M."/>
            <person name="Moy M."/>
            <person name="Murphy B."/>
            <person name="Murphy L."/>
            <person name="Muzny D.M."/>
            <person name="Nelson D.L."/>
            <person name="Nelson D.R."/>
            <person name="Nelson K.A."/>
            <person name="Nixon K."/>
            <person name="Nusskern D.R."/>
            <person name="Pacleb J.M."/>
            <person name="Palazzolo M."/>
            <person name="Pittman G.S."/>
            <person name="Pan S."/>
            <person name="Pollard J."/>
            <person name="Puri V."/>
            <person name="Reese M.G."/>
            <person name="Reinert K."/>
            <person name="Remington K."/>
            <person name="Saunders R.D."/>
            <person name="Scheeler F."/>
            <person name="Shen H."/>
            <person name="Shue B.C."/>
            <person name="Siden-Kiamos I."/>
            <person name="Simpson M."/>
            <person name="Skupski M.P."/>
            <person name="Smith T."/>
            <person name="Spier E."/>
            <person name="Spradling A.C."/>
            <person name="Stapleton M."/>
            <person name="Strong R."/>
            <person name="Sun E."/>
            <person name="Svirskas R."/>
            <person name="Tector C."/>
            <person name="Turner R."/>
            <person name="Venter E."/>
            <person name="Wang A.H."/>
            <person name="Wang X."/>
            <person name="Wang Z.Y."/>
            <person name="Wassarman D.A."/>
            <person name="Weinstock G.M."/>
            <person name="Weissenbach J."/>
            <person name="Williams S.M."/>
            <person name="WoodageT"/>
            <person name="Worley K.C."/>
            <person name="Wu D."/>
            <person name="Yang S."/>
            <person name="Yao Q.A."/>
            <person name="Ye J."/>
            <person name="Yeh R.F."/>
            <person name="Zaveri J.S."/>
            <person name="Zhan M."/>
            <person name="Zhang G."/>
            <person name="Zhao Q."/>
            <person name="Zheng L."/>
            <person name="Zheng X.H."/>
            <person name="Zhong F.N."/>
            <person name="Zhong W."/>
            <person name="Zhou X."/>
            <person name="Zhu S."/>
            <person name="Zhu X."/>
            <person name="Smith H.O."/>
            <person name="Gibbs R.A."/>
            <person name="Myers E.W."/>
            <person name="Rubin G.M."/>
            <person name="Venter J.C."/>
        </authorList>
    </citation>
    <scope>NUCLEOTIDE SEQUENCE [LARGE SCALE GENOMIC DNA]</scope>
    <source>
        <strain evidence="5">Berkeley</strain>
    </source>
</reference>
<reference evidence="2" key="7">
    <citation type="submission" date="2006-08" db="EMBL/GenBank/DDBJ databases">
        <authorList>
            <person name="Celniker S."/>
            <person name="Carlson J."/>
            <person name="Wan K."/>
            <person name="Frise E."/>
            <person name="Hoskins R."/>
            <person name="Park S."/>
            <person name="Svirskas R."/>
            <person name="Rubin G."/>
        </authorList>
    </citation>
    <scope>NUCLEOTIDE SEQUENCE</scope>
</reference>
<accession>A4V2K7</accession>
<dbReference type="BioGRID-ORCS" id="41095">
    <property type="hits" value="0 hits in 1 CRISPR screen"/>
</dbReference>
<feature type="compositionally biased region" description="Acidic residues" evidence="1">
    <location>
        <begin position="64"/>
        <end position="77"/>
    </location>
</feature>
<dbReference type="UCSC" id="CG9745-RB">
    <property type="organism name" value="d. melanogaster"/>
</dbReference>
<evidence type="ECO:0000313" key="2">
    <source>
        <dbReference type="EMBL" id="AAN13411.1"/>
    </source>
</evidence>
<reference evidence="5" key="4">
    <citation type="journal article" date="2002" name="Genome Biol.">
        <title>The transposable elements of the Drosophila melanogaster euchromatin: a genomics perspective.</title>
        <authorList>
            <person name="Kaminker J.S."/>
            <person name="Bergman C.M."/>
            <person name="Kronmiller B."/>
            <person name="Carlson J."/>
            <person name="Svirskas R."/>
            <person name="Patel S."/>
            <person name="Frise E."/>
            <person name="Wheeler D.A."/>
            <person name="Lewis S.E."/>
            <person name="Rubin G.M."/>
            <person name="Ashburner M."/>
            <person name="Celniker S.E."/>
        </authorList>
    </citation>
    <scope>NUCLEOTIDE SEQUENCE [LARGE SCALE GENOMIC DNA]</scope>
    <source>
        <strain evidence="5">Berkeley</strain>
    </source>
</reference>
<dbReference type="CTD" id="41095"/>
<reference evidence="2 5" key="5">
    <citation type="journal article" date="2002" name="Genome Biol.">
        <title>Heterochromatic sequences in a Drosophila whole-genome shotgun assembly.</title>
        <authorList>
            <person name="Hoskins R.A."/>
            <person name="Smith C.D."/>
            <person name="Carlson J.W."/>
            <person name="Carvalho A.B."/>
            <person name="Halpern A."/>
            <person name="Kaminker J.S."/>
            <person name="Kennedy C."/>
            <person name="Mungall C.J."/>
            <person name="Sullivan B.A."/>
            <person name="Sutton G.G."/>
            <person name="Yasuhara J.C."/>
            <person name="Wakimoto B.T."/>
            <person name="Myers E.W."/>
            <person name="Celniker S.E."/>
            <person name="Rubin G.M."/>
            <person name="Karpen G.H."/>
        </authorList>
    </citation>
    <scope>NUCLEOTIDE SEQUENCE [LARGE SCALE GENOMIC DNA]</scope>
    <source>
        <strain evidence="5">Berkeley</strain>
    </source>
</reference>
<reference evidence="2 5" key="9">
    <citation type="journal article" date="2007" name="Science">
        <title>Sequence finishing and mapping of Drosophila melanogaster heterochromatin.</title>
        <authorList>
            <person name="Hoskins R.A."/>
            <person name="Carlson J.W."/>
            <person name="Kennedy C."/>
            <person name="Acevedo D."/>
            <person name="Evans-Holm M."/>
            <person name="Frise E."/>
            <person name="Wan K.H."/>
            <person name="Park S."/>
            <person name="Mendez-Lago M."/>
            <person name="Rossi F."/>
            <person name="Villasante A."/>
            <person name="Dimitri P."/>
            <person name="Karpen G.H."/>
            <person name="Celniker S.E."/>
        </authorList>
    </citation>
    <scope>NUCLEOTIDE SEQUENCE [LARGE SCALE GENOMIC DNA]</scope>
    <source>
        <strain evidence="5">Berkeley</strain>
    </source>
</reference>
<evidence type="ECO:0000313" key="4">
    <source>
        <dbReference type="FlyBase" id="FBgn0000412"/>
    </source>
</evidence>
<feature type="region of interest" description="Disordered" evidence="1">
    <location>
        <begin position="1"/>
        <end position="355"/>
    </location>
</feature>
<feature type="compositionally biased region" description="Basic residues" evidence="1">
    <location>
        <begin position="119"/>
        <end position="130"/>
    </location>
</feature>
<organism evidence="2 5">
    <name type="scientific">Drosophila melanogaster</name>
    <name type="common">Fruit fly</name>
    <dbReference type="NCBI Taxonomy" id="7227"/>
    <lineage>
        <taxon>Eukaryota</taxon>
        <taxon>Metazoa</taxon>
        <taxon>Ecdysozoa</taxon>
        <taxon>Arthropoda</taxon>
        <taxon>Hexapoda</taxon>
        <taxon>Insecta</taxon>
        <taxon>Pterygota</taxon>
        <taxon>Neoptera</taxon>
        <taxon>Endopterygota</taxon>
        <taxon>Diptera</taxon>
        <taxon>Brachycera</taxon>
        <taxon>Muscomorpha</taxon>
        <taxon>Ephydroidea</taxon>
        <taxon>Drosophilidae</taxon>
        <taxon>Drosophila</taxon>
        <taxon>Sophophora</taxon>
    </lineage>
</organism>
<dbReference type="GeneID" id="41095"/>
<dbReference type="SMART" id="SM00384">
    <property type="entry name" value="AT_hook"/>
    <property type="match status" value="10"/>
</dbReference>
<reference evidence="2" key="11">
    <citation type="journal article" date="2015" name="G3 (Bethesda)">
        <title>Gene Model Annotations for Drosophila melanogaster: The Rule-Benders.</title>
        <authorList>
            <consortium name="FlyBase Consortium"/>
            <person name="Crosby M.A."/>
            <person name="Gramates L.S."/>
            <person name="Dos Santos G."/>
            <person name="Matthews B.B."/>
            <person name="St Pierre S.E."/>
            <person name="Zhou P."/>
            <person name="Schroeder A.J."/>
            <person name="Falls K."/>
            <person name="Emmert D.B."/>
            <person name="Russo S.M."/>
            <person name="Gelbart W.M."/>
            <person name="null"/>
        </authorList>
    </citation>
    <scope>NUCLEOTIDE SEQUENCE</scope>
</reference>
<dbReference type="Proteomes" id="UP000000803">
    <property type="component" value="Chromosome 3R"/>
</dbReference>
<reference evidence="5" key="2">
    <citation type="journal article" date="2002" name="Genome Biol.">
        <title>Finishing a whole-genome shotgun: release 3 of the Drosophila melanogaster euchromatic genome sequence.</title>
        <authorList>
            <person name="Celniker S.E."/>
            <person name="Wheeler D.A."/>
            <person name="Kronmiller B."/>
            <person name="Carlson J.W."/>
            <person name="Halpern A."/>
            <person name="Patel S."/>
            <person name="Adams M."/>
            <person name="Champe M."/>
            <person name="Dugan S.P."/>
            <person name="Frise E."/>
            <person name="Hodgson A."/>
            <person name="George R.A."/>
            <person name="Hoskins R.A."/>
            <person name="Laverty T."/>
            <person name="Muzny D.M."/>
            <person name="Nelson C.R."/>
            <person name="Pacleb J.M."/>
            <person name="Park S."/>
            <person name="Pfeiffer B.D."/>
            <person name="Richards S."/>
            <person name="Sodergren E.J."/>
            <person name="Svirskas R."/>
            <person name="Tabor P.E."/>
            <person name="Wan K."/>
            <person name="Stapleton M."/>
            <person name="Sutton G.G."/>
            <person name="Venter C."/>
            <person name="Weinstock G."/>
            <person name="Scherer S.E."/>
            <person name="Myers E.W."/>
            <person name="Gibbs R.A."/>
            <person name="Rubin G.M."/>
        </authorList>
    </citation>
    <scope>NUCLEOTIDE SEQUENCE [LARGE SCALE GENOMIC DNA]</scope>
    <source>
        <strain evidence="5">Berkeley</strain>
    </source>
</reference>
<reference evidence="5" key="3">
    <citation type="journal article" date="2002" name="Genome Biol.">
        <title>Annotation of the Drosophila melanogaster euchromatic genome: a systematic review.</title>
        <authorList>
            <person name="Misra S."/>
            <person name="Crosby M.A."/>
            <person name="Mungall C.J."/>
            <person name="Matthews B.B."/>
            <person name="Campbell K.S."/>
            <person name="Hradecky P."/>
            <person name="Huang Y."/>
            <person name="Kaminker J.S."/>
            <person name="Millburn G.H."/>
            <person name="Prochnik S.E."/>
            <person name="Smith C.D."/>
            <person name="Tupy J.L."/>
            <person name="Whitfied E.J."/>
            <person name="Bayraktaroglu L."/>
            <person name="Berman B.P."/>
            <person name="Bettencourt B.R."/>
            <person name="Celniker S.E."/>
            <person name="de Grey A.D."/>
            <person name="Drysdale R.A."/>
            <person name="Harris N.L."/>
            <person name="Richter J."/>
            <person name="Russo S."/>
            <person name="Schroeder A.J."/>
            <person name="Shu S.Q."/>
            <person name="Stapleton M."/>
            <person name="Yamada C."/>
            <person name="Ashburner M."/>
            <person name="Gelbart W.M."/>
            <person name="Rubin G.M."/>
            <person name="Lewis S.E."/>
        </authorList>
    </citation>
    <scope>GENOME REANNOTATION</scope>
    <source>
        <strain evidence="5">Berkeley</strain>
    </source>
</reference>
<keyword evidence="6" id="KW-1267">Proteomics identification</keyword>
<dbReference type="RefSeq" id="NP_524286.1">
    <property type="nucleotide sequence ID" value="NM_079562.3"/>
</dbReference>
<reference evidence="2 5" key="8">
    <citation type="journal article" date="2007" name="Science">
        <title>The Release 5.1 annotation of Drosophila melanogaster heterochromatin.</title>
        <authorList>
            <person name="Smith C.D."/>
            <person name="Shu S."/>
            <person name="Mungall C.J."/>
            <person name="Karpen G.H."/>
        </authorList>
    </citation>
    <scope>NUCLEOTIDE SEQUENCE [LARGE SCALE GENOMIC DNA]</scope>
    <source>
        <strain evidence="5">Berkeley</strain>
    </source>
</reference>
<dbReference type="AGR" id="FB:FBgn0000412"/>
<dbReference type="DNASU" id="41095"/>
<proteinExistence type="evidence at protein level"/>